<dbReference type="Pfam" id="PF03572">
    <property type="entry name" value="Peptidase_S41"/>
    <property type="match status" value="1"/>
</dbReference>
<dbReference type="AlphaFoldDB" id="A0A4Q9HGL4"/>
<accession>A0A4Q9HGL4</accession>
<evidence type="ECO:0000313" key="2">
    <source>
        <dbReference type="EMBL" id="TBO44404.1"/>
    </source>
</evidence>
<sequence>MGRKLHIAKRSCLNWMCLVLCLAITQVSCKKDKNNKPDYPIGTNENINTWILDSLKRYYYWNESLPAMPNFSIAPKDFLNAVRNGSDRFSYMILPNDPTSYTPNAKGKYGFDYSAIKELNTGEVIGIVTLVFSDSPASRNGLKRGDYIRKINGKQLTETNAAALQTELLSADNVTLGLAEQVGNSWSDTRSVEVGIGVILDQRETSRIIESEGKKIGYLSFHSFNPGLASSLKNVFANFKSNGISDLVLDLRYNSGGQVSEAAGLCAMIAPGISFASQFITYKGNKNGGVRNETLGSTATFDRTVNFNSLLESNLGLSRVYILGTGATASAAEVMINNLKPYMQVTLIGDKTIGKDEASFLISDMRTPKQVLWEMHPIIYKLFNASGNGNYSAGIIPDIPVNEFASLPLLPFGEANDPLVKAAITSITGKVKSSVSSLKTAGPGSLTAGILLTNTHMLSAQKSMVITHR</sequence>
<dbReference type="Pfam" id="PF18294">
    <property type="entry name" value="Pept_S41_N"/>
    <property type="match status" value="1"/>
</dbReference>
<comment type="caution">
    <text evidence="2">The sequence shown here is derived from an EMBL/GenBank/DDBJ whole genome shotgun (WGS) entry which is preliminary data.</text>
</comment>
<dbReference type="OrthoDB" id="7168509at2"/>
<dbReference type="GO" id="GO:0006508">
    <property type="term" value="P:proteolysis"/>
    <property type="evidence" value="ECO:0007669"/>
    <property type="project" value="InterPro"/>
</dbReference>
<dbReference type="GO" id="GO:0004175">
    <property type="term" value="F:endopeptidase activity"/>
    <property type="evidence" value="ECO:0007669"/>
    <property type="project" value="TreeGrafter"/>
</dbReference>
<dbReference type="Gene3D" id="2.30.42.10">
    <property type="match status" value="1"/>
</dbReference>
<dbReference type="PANTHER" id="PTHR32060">
    <property type="entry name" value="TAIL-SPECIFIC PROTEASE"/>
    <property type="match status" value="1"/>
</dbReference>
<organism evidence="2 3">
    <name type="scientific">Pedobacter kyonggii</name>
    <dbReference type="NCBI Taxonomy" id="1926871"/>
    <lineage>
        <taxon>Bacteria</taxon>
        <taxon>Pseudomonadati</taxon>
        <taxon>Bacteroidota</taxon>
        <taxon>Sphingobacteriia</taxon>
        <taxon>Sphingobacteriales</taxon>
        <taxon>Sphingobacteriaceae</taxon>
        <taxon>Pedobacter</taxon>
    </lineage>
</organism>
<dbReference type="SUPFAM" id="SSF50156">
    <property type="entry name" value="PDZ domain-like"/>
    <property type="match status" value="1"/>
</dbReference>
<dbReference type="GO" id="GO:0008236">
    <property type="term" value="F:serine-type peptidase activity"/>
    <property type="evidence" value="ECO:0007669"/>
    <property type="project" value="InterPro"/>
</dbReference>
<proteinExistence type="predicted"/>
<dbReference type="InterPro" id="IPR041613">
    <property type="entry name" value="Pept_S41_N"/>
</dbReference>
<dbReference type="SMART" id="SM00245">
    <property type="entry name" value="TSPc"/>
    <property type="match status" value="1"/>
</dbReference>
<evidence type="ECO:0000259" key="1">
    <source>
        <dbReference type="PROSITE" id="PS50106"/>
    </source>
</evidence>
<reference evidence="2 3" key="1">
    <citation type="submission" date="2019-02" db="EMBL/GenBank/DDBJ databases">
        <title>Pedobacter kyonggii whole genome sequence analysis.</title>
        <authorList>
            <person name="Dahal R.H."/>
        </authorList>
    </citation>
    <scope>NUCLEOTIDE SEQUENCE [LARGE SCALE GENOMIC DNA]</scope>
    <source>
        <strain evidence="2 3">K-4-11-1</strain>
    </source>
</reference>
<dbReference type="Gene3D" id="3.30.750.170">
    <property type="match status" value="1"/>
</dbReference>
<dbReference type="Gene3D" id="3.90.226.10">
    <property type="entry name" value="2-enoyl-CoA Hydratase, Chain A, domain 1"/>
    <property type="match status" value="1"/>
</dbReference>
<dbReference type="PROSITE" id="PS50106">
    <property type="entry name" value="PDZ"/>
    <property type="match status" value="1"/>
</dbReference>
<dbReference type="SMART" id="SM00228">
    <property type="entry name" value="PDZ"/>
    <property type="match status" value="1"/>
</dbReference>
<dbReference type="SUPFAM" id="SSF52096">
    <property type="entry name" value="ClpP/crotonase"/>
    <property type="match status" value="1"/>
</dbReference>
<name>A0A4Q9HGL4_9SPHI</name>
<dbReference type="PANTHER" id="PTHR32060:SF30">
    <property type="entry name" value="CARBOXY-TERMINAL PROCESSING PROTEASE CTPA"/>
    <property type="match status" value="1"/>
</dbReference>
<dbReference type="CDD" id="cd07561">
    <property type="entry name" value="Peptidase_S41_CPP_like"/>
    <property type="match status" value="1"/>
</dbReference>
<dbReference type="Proteomes" id="UP000291819">
    <property type="component" value="Unassembled WGS sequence"/>
</dbReference>
<dbReference type="EMBL" id="SIXF01000002">
    <property type="protein sequence ID" value="TBO44404.1"/>
    <property type="molecule type" value="Genomic_DNA"/>
</dbReference>
<dbReference type="InterPro" id="IPR029045">
    <property type="entry name" value="ClpP/crotonase-like_dom_sf"/>
</dbReference>
<gene>
    <name evidence="2" type="ORF">EYS08_03585</name>
</gene>
<dbReference type="GO" id="GO:0007165">
    <property type="term" value="P:signal transduction"/>
    <property type="evidence" value="ECO:0007669"/>
    <property type="project" value="TreeGrafter"/>
</dbReference>
<protein>
    <submittedName>
        <fullName evidence="2">Peptidase S41</fullName>
    </submittedName>
</protein>
<dbReference type="InterPro" id="IPR036034">
    <property type="entry name" value="PDZ_sf"/>
</dbReference>
<dbReference type="RefSeq" id="WP_131028479.1">
    <property type="nucleotide sequence ID" value="NZ_SIXF01000002.1"/>
</dbReference>
<dbReference type="InterPro" id="IPR005151">
    <property type="entry name" value="Tail-specific_protease"/>
</dbReference>
<feature type="domain" description="PDZ" evidence="1">
    <location>
        <begin position="98"/>
        <end position="164"/>
    </location>
</feature>
<dbReference type="GO" id="GO:0030288">
    <property type="term" value="C:outer membrane-bounded periplasmic space"/>
    <property type="evidence" value="ECO:0007669"/>
    <property type="project" value="TreeGrafter"/>
</dbReference>
<evidence type="ECO:0000313" key="3">
    <source>
        <dbReference type="Proteomes" id="UP000291819"/>
    </source>
</evidence>
<keyword evidence="3" id="KW-1185">Reference proteome</keyword>
<dbReference type="InterPro" id="IPR001478">
    <property type="entry name" value="PDZ"/>
</dbReference>